<name>A0A7S4EPQ2_9STRA</name>
<dbReference type="PANTHER" id="PTHR34496:SF6">
    <property type="entry name" value="GLYCOSYLTRANSFERASE 2-LIKE DOMAIN-CONTAINING PROTEIN"/>
    <property type="match status" value="1"/>
</dbReference>
<evidence type="ECO:0000256" key="1">
    <source>
        <dbReference type="SAM" id="MobiDB-lite"/>
    </source>
</evidence>
<keyword evidence="2" id="KW-0472">Membrane</keyword>
<dbReference type="AlphaFoldDB" id="A0A7S4EPQ2"/>
<feature type="compositionally biased region" description="Basic residues" evidence="1">
    <location>
        <begin position="9"/>
        <end position="19"/>
    </location>
</feature>
<dbReference type="InterPro" id="IPR021067">
    <property type="entry name" value="Glycosyltransferase"/>
</dbReference>
<organism evidence="3">
    <name type="scientific">Pseudo-nitzschia australis</name>
    <dbReference type="NCBI Taxonomy" id="44445"/>
    <lineage>
        <taxon>Eukaryota</taxon>
        <taxon>Sar</taxon>
        <taxon>Stramenopiles</taxon>
        <taxon>Ochrophyta</taxon>
        <taxon>Bacillariophyta</taxon>
        <taxon>Bacillariophyceae</taxon>
        <taxon>Bacillariophycidae</taxon>
        <taxon>Bacillariales</taxon>
        <taxon>Bacillariaceae</taxon>
        <taxon>Pseudo-nitzschia</taxon>
    </lineage>
</organism>
<dbReference type="PANTHER" id="PTHR34496">
    <property type="entry name" value="GLCNAC TRANSFERASE-RELATED"/>
    <property type="match status" value="1"/>
</dbReference>
<dbReference type="Gene3D" id="3.90.550.10">
    <property type="entry name" value="Spore Coat Polysaccharide Biosynthesis Protein SpsA, Chain A"/>
    <property type="match status" value="1"/>
</dbReference>
<feature type="transmembrane region" description="Helical" evidence="2">
    <location>
        <begin position="43"/>
        <end position="65"/>
    </location>
</feature>
<accession>A0A7S4EPQ2</accession>
<dbReference type="Pfam" id="PF11397">
    <property type="entry name" value="GlcNAc"/>
    <property type="match status" value="2"/>
</dbReference>
<reference evidence="3" key="1">
    <citation type="submission" date="2021-01" db="EMBL/GenBank/DDBJ databases">
        <authorList>
            <person name="Corre E."/>
            <person name="Pelletier E."/>
            <person name="Niang G."/>
            <person name="Scheremetjew M."/>
            <person name="Finn R."/>
            <person name="Kale V."/>
            <person name="Holt S."/>
            <person name="Cochrane G."/>
            <person name="Meng A."/>
            <person name="Brown T."/>
            <person name="Cohen L."/>
        </authorList>
    </citation>
    <scope>NUCLEOTIDE SEQUENCE</scope>
    <source>
        <strain evidence="3">10249 10 AB</strain>
    </source>
</reference>
<dbReference type="EMBL" id="HBIX01028651">
    <property type="protein sequence ID" value="CAE0726579.1"/>
    <property type="molecule type" value="Transcribed_RNA"/>
</dbReference>
<evidence type="ECO:0000313" key="3">
    <source>
        <dbReference type="EMBL" id="CAE0726579.1"/>
    </source>
</evidence>
<gene>
    <name evidence="3" type="ORF">PAUS00366_LOCUS19336</name>
</gene>
<evidence type="ECO:0000256" key="2">
    <source>
        <dbReference type="SAM" id="Phobius"/>
    </source>
</evidence>
<dbReference type="InterPro" id="IPR029044">
    <property type="entry name" value="Nucleotide-diphossugar_trans"/>
</dbReference>
<keyword evidence="2" id="KW-1133">Transmembrane helix</keyword>
<feature type="compositionally biased region" description="Low complexity" evidence="1">
    <location>
        <begin position="118"/>
        <end position="142"/>
    </location>
</feature>
<proteinExistence type="predicted"/>
<feature type="region of interest" description="Disordered" evidence="1">
    <location>
        <begin position="116"/>
        <end position="147"/>
    </location>
</feature>
<sequence>MKTPIPNKHGGRNRGRRTGARPPPESQAKRRMEAMASGVDHKLVTAFIFILVLYTVITIGTWMSLESQDYRHEVIEQIKIDTNGNINGNGNTNKYKRAKKILEAIHNSLPITKSAGGIKQQIAKQRQRQQQQQQQQQHSPQIPQIPPVRAEDISDIETLQHTFPVHASGDLETIDHPGIFLSDPKKIKRILLTHKDQLPQDGKMQVPKFWRPTAYGPGGVREFLGNYGETLLTPEQAATIGSFHPESGLPTFYVSVASYRDPECQPTVEDMFLRAEHPERLRVAVVEQRVQGEDDEFIPFCGKPLRPCSEDPDQTMCKYSNQIDVFVVPAILSIGPVFARHIANRMYRGEYFAMQVDSHVRFIHHWDSDLISQWESAKNEMAIITTYLSDITDSIDPVTFENKHPNRPIMCKTDYEGKGKLKHLRHGQQPEGIPGIHGEPTLHPFWAAGFSFARGHFVVQVPYDQYEPMVFQGEEIFIGLRGWSYGYDYYTAETSVAFHMYAIKKNKDKRKNIKLFWENSNLYPGSAVQGMKRLNGIIGTGDPGDKFYNASAKEYGLGNVRPKEQFYKLYGIHTETKKVEDNLCSFVGKPMQEKFKPYLRKNRMGIDFSKVTFEWKDPNSKQNKKDK</sequence>
<feature type="region of interest" description="Disordered" evidence="1">
    <location>
        <begin position="1"/>
        <end position="27"/>
    </location>
</feature>
<protein>
    <submittedName>
        <fullName evidence="3">Uncharacterized protein</fullName>
    </submittedName>
</protein>
<keyword evidence="2" id="KW-0812">Transmembrane</keyword>